<dbReference type="GO" id="GO:0007018">
    <property type="term" value="P:microtubule-based movement"/>
    <property type="evidence" value="ECO:0007669"/>
    <property type="project" value="InterPro"/>
</dbReference>
<comment type="caution">
    <text evidence="1">The sequence shown here is derived from an EMBL/GenBank/DDBJ whole genome shotgun (WGS) entry which is preliminary data.</text>
</comment>
<dbReference type="PANTHER" id="PTHR45703:SF36">
    <property type="entry name" value="DYNEIN HEAVY CHAIN, CYTOPLASMIC"/>
    <property type="match status" value="1"/>
</dbReference>
<protein>
    <submittedName>
        <fullName evidence="1">Uncharacterized protein</fullName>
    </submittedName>
</protein>
<gene>
    <name evidence="1" type="ORF">EZS28_019400</name>
</gene>
<reference evidence="1 2" key="1">
    <citation type="submission" date="2019-03" db="EMBL/GenBank/DDBJ databases">
        <title>Single cell metagenomics reveals metabolic interactions within the superorganism composed of flagellate Streblomastix strix and complex community of Bacteroidetes bacteria on its surface.</title>
        <authorList>
            <person name="Treitli S.C."/>
            <person name="Kolisko M."/>
            <person name="Husnik F."/>
            <person name="Keeling P."/>
            <person name="Hampl V."/>
        </authorList>
    </citation>
    <scope>NUCLEOTIDE SEQUENCE [LARGE SCALE GENOMIC DNA]</scope>
    <source>
        <strain evidence="1">ST1C</strain>
    </source>
</reference>
<proteinExistence type="predicted"/>
<dbReference type="EMBL" id="SNRW01005439">
    <property type="protein sequence ID" value="KAA6385072.1"/>
    <property type="molecule type" value="Genomic_DNA"/>
</dbReference>
<accession>A0A5J4VRB4</accession>
<evidence type="ECO:0000313" key="1">
    <source>
        <dbReference type="EMBL" id="KAA6385072.1"/>
    </source>
</evidence>
<dbReference type="InterPro" id="IPR026983">
    <property type="entry name" value="DHC"/>
</dbReference>
<dbReference type="PANTHER" id="PTHR45703">
    <property type="entry name" value="DYNEIN HEAVY CHAIN"/>
    <property type="match status" value="1"/>
</dbReference>
<dbReference type="AlphaFoldDB" id="A0A5J4VRB4"/>
<dbReference type="GO" id="GO:0051959">
    <property type="term" value="F:dynein light intermediate chain binding"/>
    <property type="evidence" value="ECO:0007669"/>
    <property type="project" value="InterPro"/>
</dbReference>
<dbReference type="GO" id="GO:0045505">
    <property type="term" value="F:dynein intermediate chain binding"/>
    <property type="evidence" value="ECO:0007669"/>
    <property type="project" value="InterPro"/>
</dbReference>
<dbReference type="Proteomes" id="UP000324800">
    <property type="component" value="Unassembled WGS sequence"/>
</dbReference>
<dbReference type="GO" id="GO:0030286">
    <property type="term" value="C:dynein complex"/>
    <property type="evidence" value="ECO:0007669"/>
    <property type="project" value="InterPro"/>
</dbReference>
<sequence length="138" mass="16043">MGIRKKLMNVKFFGKLEVYDKDILDGKMKVKLRATYINSLKFQSEAVKRVSKAANSQYSYCQVAKEVQFKRAKVKESMEKLELIQQTFAKKKDELHEILSKFAYLKVKYDSSISKKAKIEAEIEAIRVKLISVEKLLN</sequence>
<organism evidence="1 2">
    <name type="scientific">Streblomastix strix</name>
    <dbReference type="NCBI Taxonomy" id="222440"/>
    <lineage>
        <taxon>Eukaryota</taxon>
        <taxon>Metamonada</taxon>
        <taxon>Preaxostyla</taxon>
        <taxon>Oxymonadida</taxon>
        <taxon>Streblomastigidae</taxon>
        <taxon>Streblomastix</taxon>
    </lineage>
</organism>
<name>A0A5J4VRB4_9EUKA</name>
<dbReference type="Gene3D" id="1.20.920.20">
    <property type="match status" value="1"/>
</dbReference>
<evidence type="ECO:0000313" key="2">
    <source>
        <dbReference type="Proteomes" id="UP000324800"/>
    </source>
</evidence>